<keyword evidence="1" id="KW-0732">Signal</keyword>
<name>A0A5N6R094_9ROSI</name>
<protein>
    <submittedName>
        <fullName evidence="2">Uncharacterized protein</fullName>
    </submittedName>
</protein>
<proteinExistence type="predicted"/>
<gene>
    <name evidence="2" type="ORF">FH972_007961</name>
</gene>
<feature type="chain" id="PRO_5024345519" evidence="1">
    <location>
        <begin position="24"/>
        <end position="65"/>
    </location>
</feature>
<sequence>MRAFFVVCLLLTSIIFLPSPTKARPCGAAACKPPAPKAATRQQNYPLISTPAAKAEQCSSYKRGC</sequence>
<evidence type="ECO:0000313" key="2">
    <source>
        <dbReference type="EMBL" id="KAE8022131.1"/>
    </source>
</evidence>
<accession>A0A5N6R094</accession>
<reference evidence="2 3" key="1">
    <citation type="submission" date="2019-06" db="EMBL/GenBank/DDBJ databases">
        <title>A chromosomal-level reference genome of Carpinus fangiana (Coryloideae, Betulaceae).</title>
        <authorList>
            <person name="Yang X."/>
            <person name="Wang Z."/>
            <person name="Zhang L."/>
            <person name="Hao G."/>
            <person name="Liu J."/>
            <person name="Yang Y."/>
        </authorList>
    </citation>
    <scope>NUCLEOTIDE SEQUENCE [LARGE SCALE GENOMIC DNA]</scope>
    <source>
        <strain evidence="2">Cfa_2016G</strain>
        <tissue evidence="2">Leaf</tissue>
    </source>
</reference>
<dbReference type="AlphaFoldDB" id="A0A5N6R094"/>
<evidence type="ECO:0000256" key="1">
    <source>
        <dbReference type="SAM" id="SignalP"/>
    </source>
</evidence>
<organism evidence="2 3">
    <name type="scientific">Carpinus fangiana</name>
    <dbReference type="NCBI Taxonomy" id="176857"/>
    <lineage>
        <taxon>Eukaryota</taxon>
        <taxon>Viridiplantae</taxon>
        <taxon>Streptophyta</taxon>
        <taxon>Embryophyta</taxon>
        <taxon>Tracheophyta</taxon>
        <taxon>Spermatophyta</taxon>
        <taxon>Magnoliopsida</taxon>
        <taxon>eudicotyledons</taxon>
        <taxon>Gunneridae</taxon>
        <taxon>Pentapetalae</taxon>
        <taxon>rosids</taxon>
        <taxon>fabids</taxon>
        <taxon>Fagales</taxon>
        <taxon>Betulaceae</taxon>
        <taxon>Carpinus</taxon>
    </lineage>
</organism>
<dbReference type="EMBL" id="CM017323">
    <property type="protein sequence ID" value="KAE8022131.1"/>
    <property type="molecule type" value="Genomic_DNA"/>
</dbReference>
<keyword evidence="3" id="KW-1185">Reference proteome</keyword>
<evidence type="ECO:0000313" key="3">
    <source>
        <dbReference type="Proteomes" id="UP000327013"/>
    </source>
</evidence>
<feature type="signal peptide" evidence="1">
    <location>
        <begin position="1"/>
        <end position="23"/>
    </location>
</feature>
<dbReference type="Proteomes" id="UP000327013">
    <property type="component" value="Chromosome 3"/>
</dbReference>